<dbReference type="Proteomes" id="UP000655410">
    <property type="component" value="Unassembled WGS sequence"/>
</dbReference>
<proteinExistence type="predicted"/>
<keyword evidence="1" id="KW-0812">Transmembrane</keyword>
<dbReference type="RefSeq" id="WP_229662713.1">
    <property type="nucleotide sequence ID" value="NZ_BMNI01000003.1"/>
</dbReference>
<keyword evidence="3" id="KW-1185">Reference proteome</keyword>
<name>A0ABQ2NA39_9ACTN</name>
<comment type="caution">
    <text evidence="2">The sequence shown here is derived from an EMBL/GenBank/DDBJ whole genome shotgun (WGS) entry which is preliminary data.</text>
</comment>
<sequence>MSRLAASRRGAILMVVALLLLITLPALWTGWNAWRLDRAGVTTDATVTTTSAIPETKPTRFFVRYYLPQDADPHRGQYIARVSRSAWEAAKADGSIQAKYLEGHPGVNRVEGQVASHFGLWLTVLGDLALLAMLGLALKFRPAREKPLVLLATADVVRARPGFAVEQDGIEHVVRGDVVRIGDGELVLHVGEGREVRVVLAEYRNPVGYQQPAEVRGRRIEL</sequence>
<keyword evidence="1" id="KW-0472">Membrane</keyword>
<protein>
    <recommendedName>
        <fullName evidence="4">DUF3592 domain-containing protein</fullName>
    </recommendedName>
</protein>
<accession>A0ABQ2NA39</accession>
<evidence type="ECO:0008006" key="4">
    <source>
        <dbReference type="Google" id="ProtNLM"/>
    </source>
</evidence>
<evidence type="ECO:0000256" key="1">
    <source>
        <dbReference type="SAM" id="Phobius"/>
    </source>
</evidence>
<reference evidence="3" key="1">
    <citation type="journal article" date="2019" name="Int. J. Syst. Evol. Microbiol.">
        <title>The Global Catalogue of Microorganisms (GCM) 10K type strain sequencing project: providing services to taxonomists for standard genome sequencing and annotation.</title>
        <authorList>
            <consortium name="The Broad Institute Genomics Platform"/>
            <consortium name="The Broad Institute Genome Sequencing Center for Infectious Disease"/>
            <person name="Wu L."/>
            <person name="Ma J."/>
        </authorList>
    </citation>
    <scope>NUCLEOTIDE SEQUENCE [LARGE SCALE GENOMIC DNA]</scope>
    <source>
        <strain evidence="3">CGMCC 4.7371</strain>
    </source>
</reference>
<feature type="transmembrane region" description="Helical" evidence="1">
    <location>
        <begin position="12"/>
        <end position="31"/>
    </location>
</feature>
<keyword evidence="1" id="KW-1133">Transmembrane helix</keyword>
<dbReference type="EMBL" id="BMNI01000003">
    <property type="protein sequence ID" value="GGO88316.1"/>
    <property type="molecule type" value="Genomic_DNA"/>
</dbReference>
<evidence type="ECO:0000313" key="3">
    <source>
        <dbReference type="Proteomes" id="UP000655410"/>
    </source>
</evidence>
<gene>
    <name evidence="2" type="ORF">GCM10011584_15000</name>
</gene>
<evidence type="ECO:0000313" key="2">
    <source>
        <dbReference type="EMBL" id="GGO88316.1"/>
    </source>
</evidence>
<organism evidence="2 3">
    <name type="scientific">Nocardioides phosphati</name>
    <dbReference type="NCBI Taxonomy" id="1867775"/>
    <lineage>
        <taxon>Bacteria</taxon>
        <taxon>Bacillati</taxon>
        <taxon>Actinomycetota</taxon>
        <taxon>Actinomycetes</taxon>
        <taxon>Propionibacteriales</taxon>
        <taxon>Nocardioidaceae</taxon>
        <taxon>Nocardioides</taxon>
    </lineage>
</organism>
<feature type="transmembrane region" description="Helical" evidence="1">
    <location>
        <begin position="118"/>
        <end position="138"/>
    </location>
</feature>